<name>A0ABR4M8D7_9EURO</name>
<dbReference type="PANTHER" id="PTHR28133">
    <property type="entry name" value="REQUIRED FOR RESPIRATORY GROWTH PROTEIN 7, MITOCHONDRIAL"/>
    <property type="match status" value="1"/>
</dbReference>
<keyword evidence="5" id="KW-1185">Reference proteome</keyword>
<comment type="subcellular location">
    <subcellularLocation>
        <location evidence="1">Mitochondrion</location>
    </subcellularLocation>
</comment>
<dbReference type="GeneID" id="98146983"/>
<evidence type="ECO:0000256" key="3">
    <source>
        <dbReference type="SAM" id="MobiDB-lite"/>
    </source>
</evidence>
<comment type="caution">
    <text evidence="4">The sequence shown here is derived from an EMBL/GenBank/DDBJ whole genome shotgun (WGS) entry which is preliminary data.</text>
</comment>
<evidence type="ECO:0000313" key="4">
    <source>
        <dbReference type="EMBL" id="KAL2872830.1"/>
    </source>
</evidence>
<dbReference type="InterPro" id="IPR011335">
    <property type="entry name" value="Restrct_endonuc-II-like"/>
</dbReference>
<evidence type="ECO:0000313" key="5">
    <source>
        <dbReference type="Proteomes" id="UP001610432"/>
    </source>
</evidence>
<dbReference type="SUPFAM" id="SSF52980">
    <property type="entry name" value="Restriction endonuclease-like"/>
    <property type="match status" value="1"/>
</dbReference>
<proteinExistence type="predicted"/>
<gene>
    <name evidence="4" type="ORF">BJX67DRAFT_376613</name>
</gene>
<keyword evidence="2" id="KW-0496">Mitochondrion</keyword>
<dbReference type="InterPro" id="IPR018828">
    <property type="entry name" value="RRG7"/>
</dbReference>
<dbReference type="PANTHER" id="PTHR28133:SF1">
    <property type="entry name" value="REQUIRED FOR RESPIRATORY GROWTH PROTEIN 7, MITOCHONDRIAL"/>
    <property type="match status" value="1"/>
</dbReference>
<organism evidence="4 5">
    <name type="scientific">Aspergillus lucknowensis</name>
    <dbReference type="NCBI Taxonomy" id="176173"/>
    <lineage>
        <taxon>Eukaryota</taxon>
        <taxon>Fungi</taxon>
        <taxon>Dikarya</taxon>
        <taxon>Ascomycota</taxon>
        <taxon>Pezizomycotina</taxon>
        <taxon>Eurotiomycetes</taxon>
        <taxon>Eurotiomycetidae</taxon>
        <taxon>Eurotiales</taxon>
        <taxon>Aspergillaceae</taxon>
        <taxon>Aspergillus</taxon>
        <taxon>Aspergillus subgen. Nidulantes</taxon>
    </lineage>
</organism>
<evidence type="ECO:0000256" key="2">
    <source>
        <dbReference type="ARBA" id="ARBA00023128"/>
    </source>
</evidence>
<evidence type="ECO:0000256" key="1">
    <source>
        <dbReference type="ARBA" id="ARBA00004173"/>
    </source>
</evidence>
<protein>
    <recommendedName>
        <fullName evidence="6">Restriction endonuclease type IV Mrr domain-containing protein</fullName>
    </recommendedName>
</protein>
<accession>A0ABR4M8D7</accession>
<reference evidence="4 5" key="1">
    <citation type="submission" date="2024-07" db="EMBL/GenBank/DDBJ databases">
        <title>Section-level genome sequencing and comparative genomics of Aspergillus sections Usti and Cavernicolus.</title>
        <authorList>
            <consortium name="Lawrence Berkeley National Laboratory"/>
            <person name="Nybo J.L."/>
            <person name="Vesth T.C."/>
            <person name="Theobald S."/>
            <person name="Frisvad J.C."/>
            <person name="Larsen T.O."/>
            <person name="Kjaerboelling I."/>
            <person name="Rothschild-Mancinelli K."/>
            <person name="Lyhne E.K."/>
            <person name="Kogle M.E."/>
            <person name="Barry K."/>
            <person name="Clum A."/>
            <person name="Na H."/>
            <person name="Ledsgaard L."/>
            <person name="Lin J."/>
            <person name="Lipzen A."/>
            <person name="Kuo A."/>
            <person name="Riley R."/>
            <person name="Mondo S."/>
            <person name="Labutti K."/>
            <person name="Haridas S."/>
            <person name="Pangalinan J."/>
            <person name="Salamov A.A."/>
            <person name="Simmons B.A."/>
            <person name="Magnuson J.K."/>
            <person name="Chen J."/>
            <person name="Drula E."/>
            <person name="Henrissat B."/>
            <person name="Wiebenga A."/>
            <person name="Lubbers R.J."/>
            <person name="Gomes A.C."/>
            <person name="Macurrencykelacurrency M.R."/>
            <person name="Stajich J."/>
            <person name="Grigoriev I.V."/>
            <person name="Mortensen U.H."/>
            <person name="De Vries R.P."/>
            <person name="Baker S.E."/>
            <person name="Andersen M.R."/>
        </authorList>
    </citation>
    <scope>NUCLEOTIDE SEQUENCE [LARGE SCALE GENOMIC DNA]</scope>
    <source>
        <strain evidence="4 5">CBS 449.75</strain>
    </source>
</reference>
<dbReference type="RefSeq" id="XP_070891808.1">
    <property type="nucleotide sequence ID" value="XM_071031911.1"/>
</dbReference>
<dbReference type="EMBL" id="JBFXLQ010000001">
    <property type="protein sequence ID" value="KAL2872830.1"/>
    <property type="molecule type" value="Genomic_DNA"/>
</dbReference>
<dbReference type="Proteomes" id="UP001610432">
    <property type="component" value="Unassembled WGS sequence"/>
</dbReference>
<evidence type="ECO:0008006" key="6">
    <source>
        <dbReference type="Google" id="ProtNLM"/>
    </source>
</evidence>
<sequence length="319" mass="34944">MKSTRPFFTPLSTSHPIRTPSPRQDGLYPLTRRLFQLPPAPAPPSPSHTDLPSFLAYAKRTNLPESTTTYQGTLYEYTVRSHLRNAGFALHRVGGRSDLGVDLTGTWHVGSDPVLDPPIRVVVQCKALKAKIGPNVVREVEGVAARYSRVHSRAVSSKGGYAGVLVGPREATRGVREALGRSGMPLVWMMVGWDGVLRQALWNARVEGLGLGLGGLGVEVVYPGDLSDPESGSDAGQAGTERKEVRLTWEGREVQTMDEVEDGMRRAEEQWIAKWEGRGLGDISPEVVLDAVERVLPGTRPLMISEEERDIVVKHLRST</sequence>
<dbReference type="Pfam" id="PF10356">
    <property type="entry name" value="RRG7"/>
    <property type="match status" value="2"/>
</dbReference>
<feature type="region of interest" description="Disordered" evidence="3">
    <location>
        <begin position="1"/>
        <end position="24"/>
    </location>
</feature>